<sequence length="50" mass="5312">MNAPTFMAHGRTKSTSGCMARFRPKTSAAATRTPSYGATDRAGAIFTMVE</sequence>
<evidence type="ECO:0000313" key="2">
    <source>
        <dbReference type="Proteomes" id="UP001556170"/>
    </source>
</evidence>
<dbReference type="RefSeq" id="WP_367845459.1">
    <property type="nucleotide sequence ID" value="NZ_JBFOHL010000011.1"/>
</dbReference>
<dbReference type="EMBL" id="JBFOHL010000011">
    <property type="protein sequence ID" value="MEW9625170.1"/>
    <property type="molecule type" value="Genomic_DNA"/>
</dbReference>
<keyword evidence="2" id="KW-1185">Reference proteome</keyword>
<name>A0ABV3QRE1_9GAMM</name>
<proteinExistence type="predicted"/>
<reference evidence="1 2" key="1">
    <citation type="submission" date="2024-06" db="EMBL/GenBank/DDBJ databases">
        <authorList>
            <person name="Woo H."/>
        </authorList>
    </citation>
    <scope>NUCLEOTIDE SEQUENCE [LARGE SCALE GENOMIC DNA]</scope>
    <source>
        <strain evidence="1 2">S2-g</strain>
    </source>
</reference>
<comment type="caution">
    <text evidence="1">The sequence shown here is derived from an EMBL/GenBank/DDBJ whole genome shotgun (WGS) entry which is preliminary data.</text>
</comment>
<evidence type="ECO:0000313" key="1">
    <source>
        <dbReference type="EMBL" id="MEW9625170.1"/>
    </source>
</evidence>
<dbReference type="Proteomes" id="UP001556170">
    <property type="component" value="Unassembled WGS sequence"/>
</dbReference>
<organism evidence="1 2">
    <name type="scientific">Rhodanobacter geophilus</name>
    <dbReference type="NCBI Taxonomy" id="3162488"/>
    <lineage>
        <taxon>Bacteria</taxon>
        <taxon>Pseudomonadati</taxon>
        <taxon>Pseudomonadota</taxon>
        <taxon>Gammaproteobacteria</taxon>
        <taxon>Lysobacterales</taxon>
        <taxon>Rhodanobacteraceae</taxon>
        <taxon>Rhodanobacter</taxon>
    </lineage>
</organism>
<protein>
    <submittedName>
        <fullName evidence="1">Uncharacterized protein</fullName>
    </submittedName>
</protein>
<accession>A0ABV3QRE1</accession>
<gene>
    <name evidence="1" type="ORF">ABQJ56_13150</name>
</gene>